<dbReference type="InterPro" id="IPR036922">
    <property type="entry name" value="Rieske_2Fe-2S_sf"/>
</dbReference>
<feature type="transmembrane region" description="Helical" evidence="6">
    <location>
        <begin position="21"/>
        <end position="41"/>
    </location>
</feature>
<dbReference type="eggNOG" id="COG0665">
    <property type="taxonomic scope" value="Bacteria"/>
</dbReference>
<dbReference type="Gene3D" id="3.50.50.60">
    <property type="entry name" value="FAD/NAD(P)-binding domain"/>
    <property type="match status" value="1"/>
</dbReference>
<dbReference type="GO" id="GO:0016705">
    <property type="term" value="F:oxidoreductase activity, acting on paired donors, with incorporation or reduction of molecular oxygen"/>
    <property type="evidence" value="ECO:0007669"/>
    <property type="project" value="UniProtKB-ARBA"/>
</dbReference>
<dbReference type="HOGENOM" id="CLU_007884_15_1_9"/>
<dbReference type="AlphaFoldDB" id="A0A0A7FZY2"/>
<dbReference type="PANTHER" id="PTHR13847">
    <property type="entry name" value="SARCOSINE DEHYDROGENASE-RELATED"/>
    <property type="match status" value="1"/>
</dbReference>
<dbReference type="Proteomes" id="UP000030635">
    <property type="component" value="Chromosome"/>
</dbReference>
<keyword evidence="3" id="KW-0408">Iron</keyword>
<dbReference type="RefSeq" id="WP_039312576.1">
    <property type="nucleotide sequence ID" value="NZ_CP006905.1"/>
</dbReference>
<dbReference type="InterPro" id="IPR005805">
    <property type="entry name" value="Rieske_Fe-S_prot_C"/>
</dbReference>
<dbReference type="InterPro" id="IPR017941">
    <property type="entry name" value="Rieske_2Fe-2S"/>
</dbReference>
<dbReference type="SUPFAM" id="SSF51905">
    <property type="entry name" value="FAD/NAD(P)-binding domain"/>
    <property type="match status" value="1"/>
</dbReference>
<evidence type="ECO:0000259" key="7">
    <source>
        <dbReference type="PROSITE" id="PS51296"/>
    </source>
</evidence>
<keyword evidence="1" id="KW-0001">2Fe-2S</keyword>
<dbReference type="InterPro" id="IPR036188">
    <property type="entry name" value="FAD/NAD-bd_sf"/>
</dbReference>
<keyword evidence="6" id="KW-1133">Transmembrane helix</keyword>
<feature type="domain" description="Rieske" evidence="7">
    <location>
        <begin position="397"/>
        <end position="480"/>
    </location>
</feature>
<dbReference type="PANTHER" id="PTHR13847:SF274">
    <property type="entry name" value="RIESKE 2FE-2S IRON-SULFUR PROTEIN YHFW-RELATED"/>
    <property type="match status" value="1"/>
</dbReference>
<dbReference type="Pfam" id="PF00355">
    <property type="entry name" value="Rieske"/>
    <property type="match status" value="1"/>
</dbReference>
<dbReference type="eggNOG" id="COG0723">
    <property type="taxonomic scope" value="Bacteria"/>
</dbReference>
<dbReference type="GO" id="GO:0051537">
    <property type="term" value="F:2 iron, 2 sulfur cluster binding"/>
    <property type="evidence" value="ECO:0007669"/>
    <property type="project" value="UniProtKB-KW"/>
</dbReference>
<evidence type="ECO:0000313" key="8">
    <source>
        <dbReference type="EMBL" id="AIY85189.1"/>
    </source>
</evidence>
<evidence type="ECO:0000256" key="1">
    <source>
        <dbReference type="ARBA" id="ARBA00022714"/>
    </source>
</evidence>
<evidence type="ECO:0000256" key="2">
    <source>
        <dbReference type="ARBA" id="ARBA00022723"/>
    </source>
</evidence>
<dbReference type="GO" id="GO:0016020">
    <property type="term" value="C:membrane"/>
    <property type="evidence" value="ECO:0007669"/>
    <property type="project" value="InterPro"/>
</dbReference>
<keyword evidence="9" id="KW-1185">Reference proteome</keyword>
<reference evidence="8 9" key="1">
    <citation type="journal article" date="2015" name="Infect. Genet. Evol.">
        <title>Genomic sequences of six botulinum neurotoxin-producing strains representing three clostridial species illustrate the mobility and diversity of botulinum neurotoxin genes.</title>
        <authorList>
            <person name="Smith T.J."/>
            <person name="Hill K.K."/>
            <person name="Xie G."/>
            <person name="Foley B.T."/>
            <person name="Williamson C.H."/>
            <person name="Foster J.T."/>
            <person name="Johnson S.L."/>
            <person name="Chertkov O."/>
            <person name="Teshima H."/>
            <person name="Gibbons H.S."/>
            <person name="Johnsky L.A."/>
            <person name="Karavis M.A."/>
            <person name="Smith L.A."/>
        </authorList>
    </citation>
    <scope>NUCLEOTIDE SEQUENCE [LARGE SCALE GENOMIC DNA]</scope>
    <source>
        <strain evidence="8">Sullivan</strain>
    </source>
</reference>
<dbReference type="InterPro" id="IPR006076">
    <property type="entry name" value="FAD-dep_OxRdtase"/>
</dbReference>
<evidence type="ECO:0000313" key="9">
    <source>
        <dbReference type="Proteomes" id="UP000030635"/>
    </source>
</evidence>
<dbReference type="EMBL" id="CP006905">
    <property type="protein sequence ID" value="AIY85189.1"/>
    <property type="molecule type" value="Genomic_DNA"/>
</dbReference>
<name>A0A0A7FZY2_9CLOT</name>
<keyword evidence="6" id="KW-0472">Membrane</keyword>
<dbReference type="PRINTS" id="PR00162">
    <property type="entry name" value="RIESKE"/>
</dbReference>
<keyword evidence="2" id="KW-0479">Metal-binding</keyword>
<dbReference type="PROSITE" id="PS51296">
    <property type="entry name" value="RIESKE"/>
    <property type="match status" value="1"/>
</dbReference>
<evidence type="ECO:0000256" key="3">
    <source>
        <dbReference type="ARBA" id="ARBA00023004"/>
    </source>
</evidence>
<proteinExistence type="predicted"/>
<dbReference type="GO" id="GO:0005737">
    <property type="term" value="C:cytoplasm"/>
    <property type="evidence" value="ECO:0007669"/>
    <property type="project" value="TreeGrafter"/>
</dbReference>
<protein>
    <submittedName>
        <fullName evidence="8">FAD binding domain protein</fullName>
    </submittedName>
</protein>
<dbReference type="Pfam" id="PF01266">
    <property type="entry name" value="DAO"/>
    <property type="match status" value="1"/>
</dbReference>
<dbReference type="Gene3D" id="2.102.10.10">
    <property type="entry name" value="Rieske [2Fe-2S] iron-sulphur domain"/>
    <property type="match status" value="1"/>
</dbReference>
<dbReference type="SUPFAM" id="SSF50022">
    <property type="entry name" value="ISP domain"/>
    <property type="match status" value="1"/>
</dbReference>
<dbReference type="KEGG" id="cbv:U729_1248"/>
<organism evidence="8 9">
    <name type="scientific">Clostridium baratii str. Sullivan</name>
    <dbReference type="NCBI Taxonomy" id="1415775"/>
    <lineage>
        <taxon>Bacteria</taxon>
        <taxon>Bacillati</taxon>
        <taxon>Bacillota</taxon>
        <taxon>Clostridia</taxon>
        <taxon>Eubacteriales</taxon>
        <taxon>Clostridiaceae</taxon>
        <taxon>Clostridium</taxon>
    </lineage>
</organism>
<keyword evidence="4" id="KW-0411">Iron-sulfur</keyword>
<evidence type="ECO:0000256" key="4">
    <source>
        <dbReference type="ARBA" id="ARBA00023014"/>
    </source>
</evidence>
<dbReference type="GO" id="GO:0046872">
    <property type="term" value="F:metal ion binding"/>
    <property type="evidence" value="ECO:0007669"/>
    <property type="project" value="UniProtKB-KW"/>
</dbReference>
<sequence>MKSLWNEDYNFKKRNSLPGDIEADVVIIGAGITGLLIGYMLKQEGKDPIIIEADRIAGGNTKNTTAKITSQHGLIYDTLIKEFGEGGAKEYAKANELAIKKFKEIIEKEKIDCDFEEKEAYIYSRDKEDEIKNEFEAAIRLGIDAELVNEVKLPFDIKLGLKFNHQAQFNPIKFLNKIAKDLTIYENTRALDLKDKTIITNRGEIKANKIVVATHFPIFNTPGYYFMRMYQDRSYVIALENAEDVDGMYIDIDKKDGNSFRNYKNLLLLGGISQRTGENEEGGCYEVLRKRAKELYPNAKEKYHWSAQDCISLDNIPYIGEYSLKTDNLYVATGFKKWGMTSSMVAAMIISDKILGRKNDFSNIFSPDRMDMSESIDSLLKNTKETVKNFIAQIVDIPDSEVEHIKNGHGGLVEYNGEKLGVYKDENGEKYIVKTKCTHLGCQLHWNADELTWDCPCHGSRFDYKGYIIDSPTTKELKNK</sequence>
<keyword evidence="5" id="KW-1015">Disulfide bond</keyword>
<gene>
    <name evidence="8" type="ORF">U729_1248</name>
</gene>
<dbReference type="OrthoDB" id="9767869at2"/>
<dbReference type="STRING" id="1561.NPD11_1753"/>
<dbReference type="Gene3D" id="3.30.9.10">
    <property type="entry name" value="D-Amino Acid Oxidase, subunit A, domain 2"/>
    <property type="match status" value="1"/>
</dbReference>
<evidence type="ECO:0000256" key="5">
    <source>
        <dbReference type="ARBA" id="ARBA00023157"/>
    </source>
</evidence>
<evidence type="ECO:0000256" key="6">
    <source>
        <dbReference type="SAM" id="Phobius"/>
    </source>
</evidence>
<keyword evidence="6" id="KW-0812">Transmembrane</keyword>
<accession>A0A0A7FZY2</accession>
<dbReference type="GO" id="GO:0004497">
    <property type="term" value="F:monooxygenase activity"/>
    <property type="evidence" value="ECO:0007669"/>
    <property type="project" value="UniProtKB-ARBA"/>
</dbReference>